<keyword evidence="3" id="KW-1185">Reference proteome</keyword>
<sequence length="112" mass="12758">MPVNPRSILDLLQDRLQDFTTISGATQADIKLANLIEDLLRSAALSSEDVTTEEITLEYEDEDETMEFTVDQIHEMAEDELERREEEASSQLPSSGSTYYPDNSQRKLGERM</sequence>
<evidence type="ECO:0000256" key="1">
    <source>
        <dbReference type="SAM" id="MobiDB-lite"/>
    </source>
</evidence>
<name>A0A1D1UYN1_RAMVA</name>
<evidence type="ECO:0000313" key="3">
    <source>
        <dbReference type="Proteomes" id="UP000186922"/>
    </source>
</evidence>
<protein>
    <submittedName>
        <fullName evidence="2">Uncharacterized protein</fullName>
    </submittedName>
</protein>
<evidence type="ECO:0000313" key="2">
    <source>
        <dbReference type="EMBL" id="GAU92812.1"/>
    </source>
</evidence>
<organism evidence="2 3">
    <name type="scientific">Ramazzottius varieornatus</name>
    <name type="common">Water bear</name>
    <name type="synonym">Tardigrade</name>
    <dbReference type="NCBI Taxonomy" id="947166"/>
    <lineage>
        <taxon>Eukaryota</taxon>
        <taxon>Metazoa</taxon>
        <taxon>Ecdysozoa</taxon>
        <taxon>Tardigrada</taxon>
        <taxon>Eutardigrada</taxon>
        <taxon>Parachela</taxon>
        <taxon>Hypsibioidea</taxon>
        <taxon>Ramazzottiidae</taxon>
        <taxon>Ramazzottius</taxon>
    </lineage>
</organism>
<accession>A0A1D1UYN1</accession>
<reference evidence="2 3" key="1">
    <citation type="journal article" date="2016" name="Nat. Commun.">
        <title>Extremotolerant tardigrade genome and improved radiotolerance of human cultured cells by tardigrade-unique protein.</title>
        <authorList>
            <person name="Hashimoto T."/>
            <person name="Horikawa D.D."/>
            <person name="Saito Y."/>
            <person name="Kuwahara H."/>
            <person name="Kozuka-Hata H."/>
            <person name="Shin-I T."/>
            <person name="Minakuchi Y."/>
            <person name="Ohishi K."/>
            <person name="Motoyama A."/>
            <person name="Aizu T."/>
            <person name="Enomoto A."/>
            <person name="Kondo K."/>
            <person name="Tanaka S."/>
            <person name="Hara Y."/>
            <person name="Koshikawa S."/>
            <person name="Sagara H."/>
            <person name="Miura T."/>
            <person name="Yokobori S."/>
            <person name="Miyagawa K."/>
            <person name="Suzuki Y."/>
            <person name="Kubo T."/>
            <person name="Oyama M."/>
            <person name="Kohara Y."/>
            <person name="Fujiyama A."/>
            <person name="Arakawa K."/>
            <person name="Katayama T."/>
            <person name="Toyoda A."/>
            <person name="Kunieda T."/>
        </authorList>
    </citation>
    <scope>NUCLEOTIDE SEQUENCE [LARGE SCALE GENOMIC DNA]</scope>
    <source>
        <strain evidence="2 3">YOKOZUNA-1</strain>
    </source>
</reference>
<comment type="caution">
    <text evidence="2">The sequence shown here is derived from an EMBL/GenBank/DDBJ whole genome shotgun (WGS) entry which is preliminary data.</text>
</comment>
<feature type="compositionally biased region" description="Polar residues" evidence="1">
    <location>
        <begin position="89"/>
        <end position="103"/>
    </location>
</feature>
<dbReference type="AlphaFoldDB" id="A0A1D1UYN1"/>
<feature type="compositionally biased region" description="Basic and acidic residues" evidence="1">
    <location>
        <begin position="78"/>
        <end position="87"/>
    </location>
</feature>
<proteinExistence type="predicted"/>
<gene>
    <name evidence="2" type="primary">RvY_04845-1</name>
    <name evidence="2" type="synonym">RvY_04845.1</name>
    <name evidence="2" type="ORF">RvY_04845</name>
</gene>
<dbReference type="Proteomes" id="UP000186922">
    <property type="component" value="Unassembled WGS sequence"/>
</dbReference>
<feature type="region of interest" description="Disordered" evidence="1">
    <location>
        <begin position="78"/>
        <end position="112"/>
    </location>
</feature>
<dbReference type="EMBL" id="BDGG01000002">
    <property type="protein sequence ID" value="GAU92812.1"/>
    <property type="molecule type" value="Genomic_DNA"/>
</dbReference>